<evidence type="ECO:0000313" key="1">
    <source>
        <dbReference type="EMBL" id="SOB71252.1"/>
    </source>
</evidence>
<name>A0A285PPV1_9FIRM</name>
<accession>A0A285PPV1</accession>
<gene>
    <name evidence="1" type="ORF">EHLA_0487</name>
</gene>
<dbReference type="RefSeq" id="WP_021906926.1">
    <property type="nucleotide sequence ID" value="NZ_CP143936.1"/>
</dbReference>
<evidence type="ECO:0000313" key="2">
    <source>
        <dbReference type="Proteomes" id="UP000217549"/>
    </source>
</evidence>
<proteinExistence type="predicted"/>
<dbReference type="AlphaFoldDB" id="A0A285PPV1"/>
<sequence>MMMMCVMPMNYITCSCEDSQMDMSSVRETGLPAHNDQNACL</sequence>
<reference evidence="2" key="1">
    <citation type="submission" date="2017-09" db="EMBL/GenBank/DDBJ databases">
        <authorList>
            <person name="Shetty A S."/>
        </authorList>
    </citation>
    <scope>NUCLEOTIDE SEQUENCE [LARGE SCALE GENOMIC DNA]</scope>
</reference>
<protein>
    <submittedName>
        <fullName evidence="1">Uncharacterized protein</fullName>
    </submittedName>
</protein>
<keyword evidence="2" id="KW-1185">Reference proteome</keyword>
<organism evidence="1 2">
    <name type="scientific">Anaerobutyricum hallii</name>
    <dbReference type="NCBI Taxonomy" id="39488"/>
    <lineage>
        <taxon>Bacteria</taxon>
        <taxon>Bacillati</taxon>
        <taxon>Bacillota</taxon>
        <taxon>Clostridia</taxon>
        <taxon>Lachnospirales</taxon>
        <taxon>Lachnospiraceae</taxon>
        <taxon>Anaerobutyricum</taxon>
    </lineage>
</organism>
<dbReference type="EMBL" id="LT907978">
    <property type="protein sequence ID" value="SOB71252.1"/>
    <property type="molecule type" value="Genomic_DNA"/>
</dbReference>
<dbReference type="Proteomes" id="UP000217549">
    <property type="component" value="Chromosome I"/>
</dbReference>
<dbReference type="KEGG" id="ehl:EHLA_0487"/>